<proteinExistence type="inferred from homology"/>
<feature type="domain" description="Isochorismatase-like" evidence="4">
    <location>
        <begin position="21"/>
        <end position="209"/>
    </location>
</feature>
<dbReference type="PANTHER" id="PTHR43540:SF9">
    <property type="entry name" value="FAMILY HYDROLASE, PUTATIVE (AFU_ORTHOLOGUE AFUA_2G08700)-RELATED"/>
    <property type="match status" value="1"/>
</dbReference>
<comment type="similarity">
    <text evidence="1">Belongs to the isochorismatase family.</text>
</comment>
<dbReference type="AlphaFoldDB" id="A0A1H9W487"/>
<organism evidence="5 6">
    <name type="scientific">Salisediminibacterium halotolerans</name>
    <dbReference type="NCBI Taxonomy" id="517425"/>
    <lineage>
        <taxon>Bacteria</taxon>
        <taxon>Bacillati</taxon>
        <taxon>Bacillota</taxon>
        <taxon>Bacilli</taxon>
        <taxon>Bacillales</taxon>
        <taxon>Bacillaceae</taxon>
        <taxon>Salisediminibacterium</taxon>
    </lineage>
</organism>
<dbReference type="OrthoDB" id="257098at2"/>
<comment type="caution">
    <text evidence="5">The sequence shown here is derived from an EMBL/GenBank/DDBJ whole genome shotgun (WGS) entry which is preliminary data.</text>
</comment>
<sequence length="228" mass="24999">MTKTVTMNAKPYEFSFNPENTAIILIDMQRDFVAPGGFGEKLGNDISATREIIPACENVLKAARETGMTVIHTREGHRPDLSDCPPSKLNRGKKQGAGIGDEGPMGRILIRGAYGHDLIDELQPEEGEIVIDKPGKGAFYQTDLESILHNRGITQLIVGGVTTHVCVQSTIREANDRGFECLLLEDCSAAFDKRDHEDSIRMIHQQGAIFGWTSTSEELITAIKSSSE</sequence>
<dbReference type="PANTHER" id="PTHR43540">
    <property type="entry name" value="PEROXYUREIDOACRYLATE/UREIDOACRYLATE AMIDOHYDROLASE-RELATED"/>
    <property type="match status" value="1"/>
</dbReference>
<evidence type="ECO:0000313" key="5">
    <source>
        <dbReference type="EMBL" id="SES28604.1"/>
    </source>
</evidence>
<evidence type="ECO:0000259" key="4">
    <source>
        <dbReference type="Pfam" id="PF00857"/>
    </source>
</evidence>
<dbReference type="CDD" id="cd00431">
    <property type="entry name" value="cysteine_hydrolases"/>
    <property type="match status" value="1"/>
</dbReference>
<dbReference type="RefSeq" id="WP_093074364.1">
    <property type="nucleotide sequence ID" value="NZ_FOGV01000027.1"/>
</dbReference>
<name>A0A1H9W487_9BACI</name>
<evidence type="ECO:0000256" key="2">
    <source>
        <dbReference type="ARBA" id="ARBA00022801"/>
    </source>
</evidence>
<dbReference type="SUPFAM" id="SSF52499">
    <property type="entry name" value="Isochorismatase-like hydrolases"/>
    <property type="match status" value="1"/>
</dbReference>
<keyword evidence="2" id="KW-0378">Hydrolase</keyword>
<dbReference type="Gene3D" id="3.40.50.850">
    <property type="entry name" value="Isochorismatase-like"/>
    <property type="match status" value="1"/>
</dbReference>
<protein>
    <submittedName>
        <fullName evidence="5">Nicotinamidase-related amidase</fullName>
    </submittedName>
</protein>
<reference evidence="6" key="1">
    <citation type="submission" date="2016-10" db="EMBL/GenBank/DDBJ databases">
        <authorList>
            <person name="de Groot N.N."/>
        </authorList>
    </citation>
    <scope>NUCLEOTIDE SEQUENCE [LARGE SCALE GENOMIC DNA]</scope>
    <source>
        <strain evidence="6">10nlg</strain>
    </source>
</reference>
<dbReference type="InterPro" id="IPR000868">
    <property type="entry name" value="Isochorismatase-like_dom"/>
</dbReference>
<evidence type="ECO:0000256" key="1">
    <source>
        <dbReference type="ARBA" id="ARBA00006336"/>
    </source>
</evidence>
<dbReference type="InterPro" id="IPR050272">
    <property type="entry name" value="Isochorismatase-like_hydrls"/>
</dbReference>
<dbReference type="GO" id="GO:0016787">
    <property type="term" value="F:hydrolase activity"/>
    <property type="evidence" value="ECO:0007669"/>
    <property type="project" value="UniProtKB-KW"/>
</dbReference>
<dbReference type="EMBL" id="FOGV01000027">
    <property type="protein sequence ID" value="SES28604.1"/>
    <property type="molecule type" value="Genomic_DNA"/>
</dbReference>
<dbReference type="InterPro" id="IPR036380">
    <property type="entry name" value="Isochorismatase-like_sf"/>
</dbReference>
<dbReference type="Proteomes" id="UP000199318">
    <property type="component" value="Unassembled WGS sequence"/>
</dbReference>
<dbReference type="Pfam" id="PF00857">
    <property type="entry name" value="Isochorismatase"/>
    <property type="match status" value="1"/>
</dbReference>
<gene>
    <name evidence="5" type="ORF">SAMN05444126_12725</name>
</gene>
<evidence type="ECO:0000256" key="3">
    <source>
        <dbReference type="SAM" id="MobiDB-lite"/>
    </source>
</evidence>
<accession>A0A1H9W487</accession>
<keyword evidence="6" id="KW-1185">Reference proteome</keyword>
<dbReference type="STRING" id="1464123.SAMN05444126_12725"/>
<evidence type="ECO:0000313" key="6">
    <source>
        <dbReference type="Proteomes" id="UP000199318"/>
    </source>
</evidence>
<feature type="region of interest" description="Disordered" evidence="3">
    <location>
        <begin position="75"/>
        <end position="100"/>
    </location>
</feature>